<dbReference type="EMBL" id="QKLU01000011">
    <property type="protein sequence ID" value="PYF68824.1"/>
    <property type="molecule type" value="Genomic_DNA"/>
</dbReference>
<evidence type="ECO:0000313" key="2">
    <source>
        <dbReference type="Proteomes" id="UP000248198"/>
    </source>
</evidence>
<dbReference type="SUPFAM" id="SSF56399">
    <property type="entry name" value="ADP-ribosylation"/>
    <property type="match status" value="1"/>
</dbReference>
<comment type="caution">
    <text evidence="1">The sequence shown here is derived from an EMBL/GenBank/DDBJ whole genome shotgun (WGS) entry which is preliminary data.</text>
</comment>
<sequence length="211" mass="24218">MYNQRPNLILGFHGCDESVCKELLLNPNKYKTSKESYDWLGHGIYFWENNYDRALEWAKDKEKRGSLKNPSVIGAVLQLGNCCDLTDKNSIEVVKSYYENLKDDFNSVGKPLPVNKDLQADQHKDRLLRELDCTVLEYMHSSILSTYKADIASKGYSEYIIYDSTRGVFTEGGPAYNGAGMFDKSHIQICIRNSNCIKGFFMPRKEIKWPS</sequence>
<dbReference type="RefSeq" id="WP_110834506.1">
    <property type="nucleotide sequence ID" value="NZ_QKLU01000011.1"/>
</dbReference>
<keyword evidence="2" id="KW-1185">Reference proteome</keyword>
<dbReference type="OrthoDB" id="9800843at2"/>
<evidence type="ECO:0008006" key="3">
    <source>
        <dbReference type="Google" id="ProtNLM"/>
    </source>
</evidence>
<evidence type="ECO:0000313" key="1">
    <source>
        <dbReference type="EMBL" id="PYF68824.1"/>
    </source>
</evidence>
<gene>
    <name evidence="1" type="ORF">B0O44_1112</name>
</gene>
<organism evidence="1 2">
    <name type="scientific">Pedobacter nutrimenti</name>
    <dbReference type="NCBI Taxonomy" id="1241337"/>
    <lineage>
        <taxon>Bacteria</taxon>
        <taxon>Pseudomonadati</taxon>
        <taxon>Bacteroidota</taxon>
        <taxon>Sphingobacteriia</taxon>
        <taxon>Sphingobacteriales</taxon>
        <taxon>Sphingobacteriaceae</taxon>
        <taxon>Pedobacter</taxon>
    </lineage>
</organism>
<reference evidence="1 2" key="1">
    <citation type="submission" date="2018-06" db="EMBL/GenBank/DDBJ databases">
        <title>Genomic Encyclopedia of Archaeal and Bacterial Type Strains, Phase II (KMG-II): from individual species to whole genera.</title>
        <authorList>
            <person name="Goeker M."/>
        </authorList>
    </citation>
    <scope>NUCLEOTIDE SEQUENCE [LARGE SCALE GENOMIC DNA]</scope>
    <source>
        <strain evidence="1 2">DSM 27372</strain>
    </source>
</reference>
<name>A0A318UDN9_9SPHI</name>
<proteinExistence type="predicted"/>
<dbReference type="AlphaFoldDB" id="A0A318UDN9"/>
<accession>A0A318UDN9</accession>
<protein>
    <recommendedName>
        <fullName evidence="3">DUF3990 domain-containing protein</fullName>
    </recommendedName>
</protein>
<dbReference type="Proteomes" id="UP000248198">
    <property type="component" value="Unassembled WGS sequence"/>
</dbReference>